<proteinExistence type="predicted"/>
<gene>
    <name evidence="1" type="ORF">SAMN04515674_105309</name>
</gene>
<dbReference type="AlphaFoldDB" id="A0A1I5T0H5"/>
<evidence type="ECO:0000313" key="1">
    <source>
        <dbReference type="EMBL" id="SFP76530.1"/>
    </source>
</evidence>
<evidence type="ECO:0000313" key="2">
    <source>
        <dbReference type="Proteomes" id="UP000199306"/>
    </source>
</evidence>
<keyword evidence="2" id="KW-1185">Reference proteome</keyword>
<reference evidence="1 2" key="1">
    <citation type="submission" date="2016-10" db="EMBL/GenBank/DDBJ databases">
        <authorList>
            <person name="de Groot N.N."/>
        </authorList>
    </citation>
    <scope>NUCLEOTIDE SEQUENCE [LARGE SCALE GENOMIC DNA]</scope>
    <source>
        <strain evidence="2">E92,LMG 26720,CCM 7988</strain>
    </source>
</reference>
<accession>A0A1I5T0H5</accession>
<sequence>MFFLTRLGAENARILYETKLLLEGRLENSEKVIKALTIQNDSLMSHIERNSRENAWLKVRVNYLEKEQEIGNFRILGIKINKPKAENWAWRTIALMAFFKALKVF</sequence>
<protein>
    <submittedName>
        <fullName evidence="1">Uncharacterized protein</fullName>
    </submittedName>
</protein>
<dbReference type="Proteomes" id="UP000199306">
    <property type="component" value="Unassembled WGS sequence"/>
</dbReference>
<dbReference type="EMBL" id="FOXH01000005">
    <property type="protein sequence ID" value="SFP76530.1"/>
    <property type="molecule type" value="Genomic_DNA"/>
</dbReference>
<name>A0A1I5T0H5_9BACT</name>
<dbReference type="STRING" id="1079859.SAMN04515674_105309"/>
<organism evidence="1 2">
    <name type="scientific">Pseudarcicella hirudinis</name>
    <dbReference type="NCBI Taxonomy" id="1079859"/>
    <lineage>
        <taxon>Bacteria</taxon>
        <taxon>Pseudomonadati</taxon>
        <taxon>Bacteroidota</taxon>
        <taxon>Cytophagia</taxon>
        <taxon>Cytophagales</taxon>
        <taxon>Flectobacillaceae</taxon>
        <taxon>Pseudarcicella</taxon>
    </lineage>
</organism>